<dbReference type="Proteomes" id="UP000291343">
    <property type="component" value="Unassembled WGS sequence"/>
</dbReference>
<reference evidence="1 2" key="1">
    <citation type="journal article" date="2017" name="Gigascience">
        <title>Genome sequence of the small brown planthopper, Laodelphax striatellus.</title>
        <authorList>
            <person name="Zhu J."/>
            <person name="Jiang F."/>
            <person name="Wang X."/>
            <person name="Yang P."/>
            <person name="Bao Y."/>
            <person name="Zhao W."/>
            <person name="Wang W."/>
            <person name="Lu H."/>
            <person name="Wang Q."/>
            <person name="Cui N."/>
            <person name="Li J."/>
            <person name="Chen X."/>
            <person name="Luo L."/>
            <person name="Yu J."/>
            <person name="Kang L."/>
            <person name="Cui F."/>
        </authorList>
    </citation>
    <scope>NUCLEOTIDE SEQUENCE [LARGE SCALE GENOMIC DNA]</scope>
    <source>
        <strain evidence="1">Lst14</strain>
    </source>
</reference>
<protein>
    <submittedName>
        <fullName evidence="1">Uncharacterized protein</fullName>
    </submittedName>
</protein>
<dbReference type="OrthoDB" id="6339459at2759"/>
<accession>A0A482WN25</accession>
<evidence type="ECO:0000313" key="2">
    <source>
        <dbReference type="Proteomes" id="UP000291343"/>
    </source>
</evidence>
<proteinExistence type="predicted"/>
<dbReference type="AlphaFoldDB" id="A0A482WN25"/>
<keyword evidence="2" id="KW-1185">Reference proteome</keyword>
<sequence length="542" mass="58945">MVEVEEVWRVVDPRRNCVPLVERGKARRRAGHLLLLLAPPPHSSPLSLASQLSTASSSAQPVPSLCYQRTVHQHQSPTPRRRVSCSSLVKMRHFSLLFFLLVALASNSGSFAEEDDEANPFLDAAKALLQDSLQGGGDKSGGLAGLGGMLQGLLSQADGGRPSGGVGAGDLLAGLGAVLGGRGGQGGLDPQMVSKVVEMFSSWSGGDGKGGEGGGGDGGPLEGLLNLLPLLANTGHLHSDDPAVEDAEEHQRHQKSASLLPPFLTGLWEHFASSELGRTLWANSGLAATLRLFQDEHGNFQLERIFMSMENNQFRRRWVRALSAFVADWVKHVADPATQKRYLTTAQFVGNGFLKAQGYSKAVLFDPARPSESLSLMANAILKRNFGLKVNSATYIKPAVAYVQELFHLGQTRGISLSRLSSQDIESKLSETVNNEIIEPVLRVWRAYRFAMKVPQCDRYLICTINQHEPGYEGAAGLKPGVTKLASLTASWFLSGYTGTPFWKLYNAAVEEHKCQIKYPVDCSQFHEEDVRATTEYMHNEL</sequence>
<gene>
    <name evidence="1" type="ORF">LSTR_LSTR010057</name>
</gene>
<comment type="caution">
    <text evidence="1">The sequence shown here is derived from an EMBL/GenBank/DDBJ whole genome shotgun (WGS) entry which is preliminary data.</text>
</comment>
<dbReference type="InParanoid" id="A0A482WN25"/>
<organism evidence="1 2">
    <name type="scientific">Laodelphax striatellus</name>
    <name type="common">Small brown planthopper</name>
    <name type="synonym">Delphax striatella</name>
    <dbReference type="NCBI Taxonomy" id="195883"/>
    <lineage>
        <taxon>Eukaryota</taxon>
        <taxon>Metazoa</taxon>
        <taxon>Ecdysozoa</taxon>
        <taxon>Arthropoda</taxon>
        <taxon>Hexapoda</taxon>
        <taxon>Insecta</taxon>
        <taxon>Pterygota</taxon>
        <taxon>Neoptera</taxon>
        <taxon>Paraneoptera</taxon>
        <taxon>Hemiptera</taxon>
        <taxon>Auchenorrhyncha</taxon>
        <taxon>Fulgoroidea</taxon>
        <taxon>Delphacidae</taxon>
        <taxon>Criomorphinae</taxon>
        <taxon>Laodelphax</taxon>
    </lineage>
</organism>
<evidence type="ECO:0000313" key="1">
    <source>
        <dbReference type="EMBL" id="RZF34965.1"/>
    </source>
</evidence>
<dbReference type="EMBL" id="QKKF02029951">
    <property type="protein sequence ID" value="RZF34965.1"/>
    <property type="molecule type" value="Genomic_DNA"/>
</dbReference>
<dbReference type="FunCoup" id="A0A482WN25">
    <property type="interactions" value="40"/>
</dbReference>
<name>A0A482WN25_LAOST</name>